<gene>
    <name evidence="2" type="ORF">KQX54_004563</name>
</gene>
<accession>A0AAV7I0R1</accession>
<proteinExistence type="predicted"/>
<reference evidence="2 3" key="1">
    <citation type="journal article" date="2021" name="J. Hered.">
        <title>A chromosome-level genome assembly of the parasitoid wasp, Cotesia glomerata (Hymenoptera: Braconidae).</title>
        <authorList>
            <person name="Pinto B.J."/>
            <person name="Weis J.J."/>
            <person name="Gamble T."/>
            <person name="Ode P.J."/>
            <person name="Paul R."/>
            <person name="Zaspel J.M."/>
        </authorList>
    </citation>
    <scope>NUCLEOTIDE SEQUENCE [LARGE SCALE GENOMIC DNA]</scope>
    <source>
        <strain evidence="2">CgM1</strain>
    </source>
</reference>
<evidence type="ECO:0000313" key="2">
    <source>
        <dbReference type="EMBL" id="KAH0539404.1"/>
    </source>
</evidence>
<comment type="caution">
    <text evidence="2">The sequence shown here is derived from an EMBL/GenBank/DDBJ whole genome shotgun (WGS) entry which is preliminary data.</text>
</comment>
<sequence>MGWLGVVFMSYETCCVKLGHSNVLRSPKGPLFISGAGGVRVHIGTHGARWVEKTPDSEQDDELNSMLYFLLGATSSRRNTAYSVFIYNGGSILLAFSKDVAMQPKIKSLSSKSGVCPKNEQKVDEKSWRKKSLYNMPLSIYFTRVLPDISGTWGEAPKRANKRSRAEAKVEEARWARVERSCCCLLHTQPQGRRIDPEAAVIRPLIKCQSSSLFLPPPPPPPPLPLALGLVASSPYCTGLECSPRLLSGSSRAEHSGNLPSYPLGRRRDTSHANYRKSVLEALSRDYEYYEGYKRLFRTTTISVDNSGVLKEREDEI</sequence>
<dbReference type="EMBL" id="JAHXZJ010002609">
    <property type="protein sequence ID" value="KAH0539404.1"/>
    <property type="molecule type" value="Genomic_DNA"/>
</dbReference>
<organism evidence="2 3">
    <name type="scientific">Cotesia glomerata</name>
    <name type="common">Lepidopteran parasitic wasp</name>
    <name type="synonym">Apanteles glomeratus</name>
    <dbReference type="NCBI Taxonomy" id="32391"/>
    <lineage>
        <taxon>Eukaryota</taxon>
        <taxon>Metazoa</taxon>
        <taxon>Ecdysozoa</taxon>
        <taxon>Arthropoda</taxon>
        <taxon>Hexapoda</taxon>
        <taxon>Insecta</taxon>
        <taxon>Pterygota</taxon>
        <taxon>Neoptera</taxon>
        <taxon>Endopterygota</taxon>
        <taxon>Hymenoptera</taxon>
        <taxon>Apocrita</taxon>
        <taxon>Ichneumonoidea</taxon>
        <taxon>Braconidae</taxon>
        <taxon>Microgastrinae</taxon>
        <taxon>Cotesia</taxon>
    </lineage>
</organism>
<dbReference type="Proteomes" id="UP000826195">
    <property type="component" value="Unassembled WGS sequence"/>
</dbReference>
<keyword evidence="3" id="KW-1185">Reference proteome</keyword>
<evidence type="ECO:0000256" key="1">
    <source>
        <dbReference type="SAM" id="MobiDB-lite"/>
    </source>
</evidence>
<feature type="region of interest" description="Disordered" evidence="1">
    <location>
        <begin position="250"/>
        <end position="270"/>
    </location>
</feature>
<protein>
    <submittedName>
        <fullName evidence="2">Uncharacterized protein</fullName>
    </submittedName>
</protein>
<name>A0AAV7I0R1_COTGL</name>
<dbReference type="AlphaFoldDB" id="A0AAV7I0R1"/>
<evidence type="ECO:0000313" key="3">
    <source>
        <dbReference type="Proteomes" id="UP000826195"/>
    </source>
</evidence>